<gene>
    <name evidence="1" type="ORF">H6G95_25780</name>
</gene>
<dbReference type="EMBL" id="JACJTE010000039">
    <property type="protein sequence ID" value="MBD2563955.1"/>
    <property type="molecule type" value="Genomic_DNA"/>
</dbReference>
<evidence type="ECO:0008006" key="3">
    <source>
        <dbReference type="Google" id="ProtNLM"/>
    </source>
</evidence>
<dbReference type="Gene3D" id="3.30.870.10">
    <property type="entry name" value="Endonuclease Chain A"/>
    <property type="match status" value="1"/>
</dbReference>
<name>A0ABR8F225_NOSLI</name>
<dbReference type="RefSeq" id="WP_190899574.1">
    <property type="nucleotide sequence ID" value="NZ_JACJTE010000039.1"/>
</dbReference>
<evidence type="ECO:0000313" key="2">
    <source>
        <dbReference type="Proteomes" id="UP000604661"/>
    </source>
</evidence>
<proteinExistence type="predicted"/>
<evidence type="ECO:0000313" key="1">
    <source>
        <dbReference type="EMBL" id="MBD2563955.1"/>
    </source>
</evidence>
<keyword evidence="2" id="KW-1185">Reference proteome</keyword>
<sequence length="380" mass="45749">MFHPKAYCLLSNDHQNGRLVLGSANLSNRGLIEPFGNIEILYKIEDIKDIIDFYHSLNSDLNCIEVDEIEKFDDTDEYYFKYALLREGFYIKINDISSFYELLNFKYKFNDKKNQDTFNEILKKYEMKPSDKGIKNYFDSIKEEIINILKKYNSNYKIDWGRYGINTDFGYWIPKHVVSYLNDFTDETLENCKNELRKKFENHIDAEAKTDMAAAWNEFYQQKWLEKDMNYKITPEVAKSKLMILVDSCLEKLFYFLTRYYLVDFKKFDFNFSNLSENIDSVIFFVEPLVKKAWQISDKILEKIERNVNNILSDNDNSIDEKQKYQKCIELFFCCKDLISIIVYIAVKNKDIRFLRYLDENLFRKYIEYQKKKQKSKKHN</sequence>
<protein>
    <recommendedName>
        <fullName evidence="3">PLD phosphodiesterase domain-containing protein</fullName>
    </recommendedName>
</protein>
<reference evidence="1 2" key="1">
    <citation type="journal article" date="2020" name="ISME J.">
        <title>Comparative genomics reveals insights into cyanobacterial evolution and habitat adaptation.</title>
        <authorList>
            <person name="Chen M.Y."/>
            <person name="Teng W.K."/>
            <person name="Zhao L."/>
            <person name="Hu C.X."/>
            <person name="Zhou Y.K."/>
            <person name="Han B.P."/>
            <person name="Song L.R."/>
            <person name="Shu W.S."/>
        </authorList>
    </citation>
    <scope>NUCLEOTIDE SEQUENCE [LARGE SCALE GENOMIC DNA]</scope>
    <source>
        <strain evidence="1 2">FACHB-391</strain>
    </source>
</reference>
<accession>A0ABR8F225</accession>
<comment type="caution">
    <text evidence="1">The sequence shown here is derived from an EMBL/GenBank/DDBJ whole genome shotgun (WGS) entry which is preliminary data.</text>
</comment>
<organism evidence="1 2">
    <name type="scientific">Nostoc linckia FACHB-391</name>
    <dbReference type="NCBI Taxonomy" id="2692906"/>
    <lineage>
        <taxon>Bacteria</taxon>
        <taxon>Bacillati</taxon>
        <taxon>Cyanobacteriota</taxon>
        <taxon>Cyanophyceae</taxon>
        <taxon>Nostocales</taxon>
        <taxon>Nostocaceae</taxon>
        <taxon>Nostoc</taxon>
    </lineage>
</organism>
<dbReference type="Proteomes" id="UP000604661">
    <property type="component" value="Unassembled WGS sequence"/>
</dbReference>